<organism evidence="9 10">
    <name type="scientific">Pseudofrankia inefficax (strain DSM 45817 / CECT 9037 / DDB 130130 / EuI1c)</name>
    <name type="common">Frankia inefficax</name>
    <dbReference type="NCBI Taxonomy" id="298654"/>
    <lineage>
        <taxon>Bacteria</taxon>
        <taxon>Bacillati</taxon>
        <taxon>Actinomycetota</taxon>
        <taxon>Actinomycetes</taxon>
        <taxon>Frankiales</taxon>
        <taxon>Frankiaceae</taxon>
        <taxon>Pseudofrankia</taxon>
    </lineage>
</organism>
<feature type="region of interest" description="Disordered" evidence="6">
    <location>
        <begin position="468"/>
        <end position="493"/>
    </location>
</feature>
<evidence type="ECO:0000259" key="8">
    <source>
        <dbReference type="Pfam" id="PF00082"/>
    </source>
</evidence>
<evidence type="ECO:0000256" key="4">
    <source>
        <dbReference type="ARBA" id="ARBA00022825"/>
    </source>
</evidence>
<dbReference type="PANTHER" id="PTHR43399">
    <property type="entry name" value="SUBTILISIN-RELATED"/>
    <property type="match status" value="1"/>
</dbReference>
<dbReference type="HOGENOM" id="CLU_011263_13_2_11"/>
<keyword evidence="7" id="KW-0812">Transmembrane</keyword>
<evidence type="ECO:0000256" key="3">
    <source>
        <dbReference type="ARBA" id="ARBA00022801"/>
    </source>
</evidence>
<dbReference type="InterPro" id="IPR036852">
    <property type="entry name" value="Peptidase_S8/S53_dom_sf"/>
</dbReference>
<dbReference type="PRINTS" id="PR00723">
    <property type="entry name" value="SUBTILISIN"/>
</dbReference>
<feature type="active site" description="Charge relay system" evidence="5">
    <location>
        <position position="105"/>
    </location>
</feature>
<dbReference type="eggNOG" id="COG1404">
    <property type="taxonomic scope" value="Bacteria"/>
</dbReference>
<evidence type="ECO:0000256" key="7">
    <source>
        <dbReference type="SAM" id="Phobius"/>
    </source>
</evidence>
<dbReference type="KEGG" id="fri:FraEuI1c_0628"/>
<keyword evidence="10" id="KW-1185">Reference proteome</keyword>
<dbReference type="Pfam" id="PF00082">
    <property type="entry name" value="Peptidase_S8"/>
    <property type="match status" value="1"/>
</dbReference>
<dbReference type="FunCoup" id="E3JCL0">
    <property type="interactions" value="26"/>
</dbReference>
<dbReference type="InterPro" id="IPR015500">
    <property type="entry name" value="Peptidase_S8_subtilisin-rel"/>
</dbReference>
<dbReference type="GO" id="GO:0004252">
    <property type="term" value="F:serine-type endopeptidase activity"/>
    <property type="evidence" value="ECO:0007669"/>
    <property type="project" value="UniProtKB-UniRule"/>
</dbReference>
<keyword evidence="2 5" id="KW-0645">Protease</keyword>
<evidence type="ECO:0000256" key="2">
    <source>
        <dbReference type="ARBA" id="ARBA00022670"/>
    </source>
</evidence>
<gene>
    <name evidence="9" type="ordered locus">FraEuI1c_0628</name>
</gene>
<protein>
    <submittedName>
        <fullName evidence="9">Peptidase S8 and S53 subtilisin kexin sedolisin</fullName>
    </submittedName>
</protein>
<dbReference type="AlphaFoldDB" id="E3JCL0"/>
<feature type="active site" description="Charge relay system" evidence="5">
    <location>
        <position position="68"/>
    </location>
</feature>
<dbReference type="SUPFAM" id="SSF52743">
    <property type="entry name" value="Subtilisin-like"/>
    <property type="match status" value="1"/>
</dbReference>
<dbReference type="InParanoid" id="E3JCL0"/>
<reference evidence="9 10" key="1">
    <citation type="submission" date="2010-10" db="EMBL/GenBank/DDBJ databases">
        <title>Complete sequence of Frankia sp. EuI1c.</title>
        <authorList>
            <consortium name="US DOE Joint Genome Institute"/>
            <person name="Lucas S."/>
            <person name="Copeland A."/>
            <person name="Lapidus A."/>
            <person name="Cheng J.-F."/>
            <person name="Bruce D."/>
            <person name="Goodwin L."/>
            <person name="Pitluck S."/>
            <person name="Chertkov O."/>
            <person name="Detter J.C."/>
            <person name="Han C."/>
            <person name="Tapia R."/>
            <person name="Land M."/>
            <person name="Hauser L."/>
            <person name="Jeffries C."/>
            <person name="Kyrpides N."/>
            <person name="Ivanova N."/>
            <person name="Mikhailova N."/>
            <person name="Beauchemin N."/>
            <person name="Sen A."/>
            <person name="Sur S.A."/>
            <person name="Gtari M."/>
            <person name="Wall L."/>
            <person name="Tisa L."/>
            <person name="Woyke T."/>
        </authorList>
    </citation>
    <scope>NUCLEOTIDE SEQUENCE [LARGE SCALE GENOMIC DNA]</scope>
    <source>
        <strain evidence="10">DSM 45817 / CECT 9037 / EuI1c</strain>
    </source>
</reference>
<keyword evidence="4 5" id="KW-0720">Serine protease</keyword>
<comment type="similarity">
    <text evidence="1 5">Belongs to the peptidase S8 family.</text>
</comment>
<feature type="domain" description="Peptidase S8/S53" evidence="8">
    <location>
        <begin position="59"/>
        <end position="320"/>
    </location>
</feature>
<keyword evidence="3 5" id="KW-0378">Hydrolase</keyword>
<proteinExistence type="inferred from homology"/>
<evidence type="ECO:0000256" key="6">
    <source>
        <dbReference type="SAM" id="MobiDB-lite"/>
    </source>
</evidence>
<evidence type="ECO:0000256" key="1">
    <source>
        <dbReference type="ARBA" id="ARBA00011073"/>
    </source>
</evidence>
<feature type="active site" description="Charge relay system" evidence="5">
    <location>
        <position position="272"/>
    </location>
</feature>
<dbReference type="STRING" id="298654.FraEuI1c_0628"/>
<feature type="transmembrane region" description="Helical" evidence="7">
    <location>
        <begin position="400"/>
        <end position="423"/>
    </location>
</feature>
<dbReference type="PANTHER" id="PTHR43399:SF4">
    <property type="entry name" value="CELL WALL-ASSOCIATED PROTEASE"/>
    <property type="match status" value="1"/>
</dbReference>
<dbReference type="RefSeq" id="WP_013421828.1">
    <property type="nucleotide sequence ID" value="NC_014666.1"/>
</dbReference>
<feature type="region of interest" description="Disordered" evidence="6">
    <location>
        <begin position="429"/>
        <end position="448"/>
    </location>
</feature>
<dbReference type="InterPro" id="IPR051048">
    <property type="entry name" value="Peptidase_S8/S53_subtilisin"/>
</dbReference>
<evidence type="ECO:0000313" key="10">
    <source>
        <dbReference type="Proteomes" id="UP000002484"/>
    </source>
</evidence>
<feature type="compositionally biased region" description="Pro residues" evidence="6">
    <location>
        <begin position="473"/>
        <end position="482"/>
    </location>
</feature>
<dbReference type="EMBL" id="CP002299">
    <property type="protein sequence ID" value="ADP78706.1"/>
    <property type="molecule type" value="Genomic_DNA"/>
</dbReference>
<name>E3JCL0_PSEI1</name>
<sequence precursor="true">MFLAPSRRAPLGLLLTALCAGALVIGPGLGGSPALAAQPSESWYARALRLDDAHKLSTGSGIVVAVVDGGVDPTVPALAGQLVPGAGIGADAATDGLRDDDPDGHGTSMAGIIAARPVGPDGAATGFLGVAPDAKILSISTGRETDLSEVAEGIRLATDRGAKVISLSLGSPGLADSDERSAVAYALSHDVVVVAAAGNVDSGDTDPLDQQINAPANIPGVIAVTGSDSGGKFWAGSASGQRAVLAAPAALIRAPVPVALAPSGSEVIDGTSNSTAIVAGVVALVRAEHPALNAPSVIELLTRTADDKGPRGWDRQFGYGIVDPVAALTQPPVPVADNPLLTAPPGAGGGTLATDEDALLAAAGVTVPLPGPTGSTDRPVPTPPAGAPVSAPRHHGPGRLVWAGGLAVAVLLGIALGVGTFALRRALSPPADGGARRPDGTAPPVAPVVAAAPPALDAAPPVAAGVPVAAAPQAPPDPPSLVPPTGGGAGRYR</sequence>
<dbReference type="GO" id="GO:0006508">
    <property type="term" value="P:proteolysis"/>
    <property type="evidence" value="ECO:0007669"/>
    <property type="project" value="UniProtKB-KW"/>
</dbReference>
<dbReference type="Gene3D" id="3.40.50.200">
    <property type="entry name" value="Peptidase S8/S53 domain"/>
    <property type="match status" value="1"/>
</dbReference>
<dbReference type="PROSITE" id="PS51892">
    <property type="entry name" value="SUBTILASE"/>
    <property type="match status" value="1"/>
</dbReference>
<keyword evidence="7" id="KW-1133">Transmembrane helix</keyword>
<feature type="region of interest" description="Disordered" evidence="6">
    <location>
        <begin position="366"/>
        <end position="392"/>
    </location>
</feature>
<accession>E3JCL0</accession>
<evidence type="ECO:0000256" key="5">
    <source>
        <dbReference type="PROSITE-ProRule" id="PRU01240"/>
    </source>
</evidence>
<dbReference type="InterPro" id="IPR000209">
    <property type="entry name" value="Peptidase_S8/S53_dom"/>
</dbReference>
<dbReference type="Proteomes" id="UP000002484">
    <property type="component" value="Chromosome"/>
</dbReference>
<keyword evidence="7" id="KW-0472">Membrane</keyword>
<evidence type="ECO:0000313" key="9">
    <source>
        <dbReference type="EMBL" id="ADP78706.1"/>
    </source>
</evidence>